<dbReference type="AlphaFoldDB" id="A0A024GV24"/>
<dbReference type="InParanoid" id="A0A024GV24"/>
<evidence type="ECO:0000313" key="1">
    <source>
        <dbReference type="EMBL" id="CCI50586.1"/>
    </source>
</evidence>
<evidence type="ECO:0000313" key="2">
    <source>
        <dbReference type="Proteomes" id="UP000053237"/>
    </source>
</evidence>
<accession>A0A024GV24</accession>
<gene>
    <name evidence="1" type="ORF">BN9_125550</name>
</gene>
<sequence length="117" mass="13744">MEQKYSETDLWSTRLYTHTIDQSKFDVNIYTSKSHVAIWKAAGLTFIVTMYTDDRDVMKASKRDHSKILDWGIEPGYHLKEKDIDFMARFEAFCIDQQVIKLAKHLQTRLKSTSKHA</sequence>
<proteinExistence type="predicted"/>
<organism evidence="1 2">
    <name type="scientific">Albugo candida</name>
    <dbReference type="NCBI Taxonomy" id="65357"/>
    <lineage>
        <taxon>Eukaryota</taxon>
        <taxon>Sar</taxon>
        <taxon>Stramenopiles</taxon>
        <taxon>Oomycota</taxon>
        <taxon>Peronosporomycetes</taxon>
        <taxon>Albuginales</taxon>
        <taxon>Albuginaceae</taxon>
        <taxon>Albugo</taxon>
    </lineage>
</organism>
<dbReference type="EMBL" id="CAIX01000600">
    <property type="protein sequence ID" value="CCI50586.1"/>
    <property type="molecule type" value="Genomic_DNA"/>
</dbReference>
<protein>
    <submittedName>
        <fullName evidence="1">Uncharacterized protein</fullName>
    </submittedName>
</protein>
<comment type="caution">
    <text evidence="1">The sequence shown here is derived from an EMBL/GenBank/DDBJ whole genome shotgun (WGS) entry which is preliminary data.</text>
</comment>
<name>A0A024GV24_9STRA</name>
<keyword evidence="2" id="KW-1185">Reference proteome</keyword>
<reference evidence="1 2" key="1">
    <citation type="submission" date="2012-05" db="EMBL/GenBank/DDBJ databases">
        <title>Recombination and specialization in a pathogen metapopulation.</title>
        <authorList>
            <person name="Gardiner A."/>
            <person name="Kemen E."/>
            <person name="Schultz-Larsen T."/>
            <person name="MacLean D."/>
            <person name="Van Oosterhout C."/>
            <person name="Jones J.D.G."/>
        </authorList>
    </citation>
    <scope>NUCLEOTIDE SEQUENCE [LARGE SCALE GENOMIC DNA]</scope>
    <source>
        <strain evidence="1 2">Ac Nc2</strain>
    </source>
</reference>
<dbReference type="Proteomes" id="UP000053237">
    <property type="component" value="Unassembled WGS sequence"/>
</dbReference>